<reference evidence="2" key="1">
    <citation type="journal article" date="2011" name="Nature">
        <title>Genome sequence and analysis of the tuber crop potato.</title>
        <authorList>
            <consortium name="The Potato Genome Sequencing Consortium"/>
        </authorList>
    </citation>
    <scope>NUCLEOTIDE SEQUENCE [LARGE SCALE GENOMIC DNA]</scope>
    <source>
        <strain evidence="2">cv. DM1-3 516 R44</strain>
    </source>
</reference>
<sequence>MDLEGFPLQGKNKIQKLRDHALVFLPHSLQMAGFGSLTIRDICKVLLQIQHRQNI</sequence>
<accession>M1D4Q6</accession>
<name>M1D4Q6_SOLTU</name>
<dbReference type="Gramene" id="PGSC0003DMT400081412">
    <property type="protein sequence ID" value="PGSC0003DMT400081412"/>
    <property type="gene ID" value="PGSC0003DMG400031825"/>
</dbReference>
<dbReference type="Proteomes" id="UP000011115">
    <property type="component" value="Unassembled WGS sequence"/>
</dbReference>
<evidence type="ECO:0000313" key="2">
    <source>
        <dbReference type="Proteomes" id="UP000011115"/>
    </source>
</evidence>
<reference evidence="1" key="2">
    <citation type="submission" date="2015-06" db="UniProtKB">
        <authorList>
            <consortium name="EnsemblPlants"/>
        </authorList>
    </citation>
    <scope>IDENTIFICATION</scope>
    <source>
        <strain evidence="1">DM1-3 516 R44</strain>
    </source>
</reference>
<evidence type="ECO:0000313" key="1">
    <source>
        <dbReference type="EnsemblPlants" id="PGSC0003DMT400081412"/>
    </source>
</evidence>
<dbReference type="PaxDb" id="4113-PGSC0003DMT400081412"/>
<dbReference type="InParanoid" id="M1D4Q6"/>
<dbReference type="EnsemblPlants" id="PGSC0003DMT400081412">
    <property type="protein sequence ID" value="PGSC0003DMT400081412"/>
    <property type="gene ID" value="PGSC0003DMG400031825"/>
</dbReference>
<protein>
    <submittedName>
        <fullName evidence="1">Uncharacterized protein</fullName>
    </submittedName>
</protein>
<dbReference type="HOGENOM" id="CLU_3036204_0_0_1"/>
<keyword evidence="2" id="KW-1185">Reference proteome</keyword>
<proteinExistence type="predicted"/>
<dbReference type="AlphaFoldDB" id="M1D4Q6"/>
<organism evidence="1 2">
    <name type="scientific">Solanum tuberosum</name>
    <name type="common">Potato</name>
    <dbReference type="NCBI Taxonomy" id="4113"/>
    <lineage>
        <taxon>Eukaryota</taxon>
        <taxon>Viridiplantae</taxon>
        <taxon>Streptophyta</taxon>
        <taxon>Embryophyta</taxon>
        <taxon>Tracheophyta</taxon>
        <taxon>Spermatophyta</taxon>
        <taxon>Magnoliopsida</taxon>
        <taxon>eudicotyledons</taxon>
        <taxon>Gunneridae</taxon>
        <taxon>Pentapetalae</taxon>
        <taxon>asterids</taxon>
        <taxon>lamiids</taxon>
        <taxon>Solanales</taxon>
        <taxon>Solanaceae</taxon>
        <taxon>Solanoideae</taxon>
        <taxon>Solaneae</taxon>
        <taxon>Solanum</taxon>
    </lineage>
</organism>